<keyword evidence="2" id="KW-0547">Nucleotide-binding</keyword>
<dbReference type="PANTHER" id="PTHR24220:SF659">
    <property type="entry name" value="TRANSPORTER, PUTATIVE-RELATED"/>
    <property type="match status" value="1"/>
</dbReference>
<dbReference type="Gene3D" id="3.40.50.300">
    <property type="entry name" value="P-loop containing nucleotide triphosphate hydrolases"/>
    <property type="match status" value="1"/>
</dbReference>
<dbReference type="GO" id="GO:0016887">
    <property type="term" value="F:ATP hydrolysis activity"/>
    <property type="evidence" value="ECO:0007669"/>
    <property type="project" value="InterPro"/>
</dbReference>
<dbReference type="GeneID" id="99651101"/>
<dbReference type="InterPro" id="IPR017911">
    <property type="entry name" value="MacB-like_ATP-bd"/>
</dbReference>
<proteinExistence type="predicted"/>
<dbReference type="PROSITE" id="PS50893">
    <property type="entry name" value="ABC_TRANSPORTER_2"/>
    <property type="match status" value="1"/>
</dbReference>
<evidence type="ECO:0000313" key="5">
    <source>
        <dbReference type="EMBL" id="SFP16710.1"/>
    </source>
</evidence>
<dbReference type="GO" id="GO:0098796">
    <property type="term" value="C:membrane protein complex"/>
    <property type="evidence" value="ECO:0007669"/>
    <property type="project" value="UniProtKB-ARBA"/>
</dbReference>
<dbReference type="FunFam" id="3.40.50.300:FF:000032">
    <property type="entry name" value="Export ABC transporter ATP-binding protein"/>
    <property type="match status" value="1"/>
</dbReference>
<name>A0A1I5N4W6_9ACTN</name>
<dbReference type="STRING" id="1993.SAMN04489713_11213"/>
<accession>A0A1I5N4W6</accession>
<dbReference type="eggNOG" id="COG1136">
    <property type="taxonomic scope" value="Bacteria"/>
</dbReference>
<reference evidence="5 6" key="1">
    <citation type="submission" date="2016-10" db="EMBL/GenBank/DDBJ databases">
        <authorList>
            <person name="de Groot N.N."/>
        </authorList>
    </citation>
    <scope>NUCLEOTIDE SEQUENCE [LARGE SCALE GENOMIC DNA]</scope>
    <source>
        <strain evidence="5 6">DSM 43067</strain>
    </source>
</reference>
<protein>
    <submittedName>
        <fullName evidence="5">Putative ABC transport system ATP-binding protein</fullName>
    </submittedName>
</protein>
<dbReference type="Pfam" id="PF00005">
    <property type="entry name" value="ABC_tran"/>
    <property type="match status" value="1"/>
</dbReference>
<evidence type="ECO:0000313" key="6">
    <source>
        <dbReference type="Proteomes" id="UP000183413"/>
    </source>
</evidence>
<dbReference type="OrthoDB" id="3266715at2"/>
<organism evidence="5 6">
    <name type="scientific">Actinomadura madurae</name>
    <dbReference type="NCBI Taxonomy" id="1993"/>
    <lineage>
        <taxon>Bacteria</taxon>
        <taxon>Bacillati</taxon>
        <taxon>Actinomycetota</taxon>
        <taxon>Actinomycetes</taxon>
        <taxon>Streptosporangiales</taxon>
        <taxon>Thermomonosporaceae</taxon>
        <taxon>Actinomadura</taxon>
    </lineage>
</organism>
<keyword evidence="6" id="KW-1185">Reference proteome</keyword>
<evidence type="ECO:0000259" key="4">
    <source>
        <dbReference type="PROSITE" id="PS50893"/>
    </source>
</evidence>
<dbReference type="InParanoid" id="A0A1I5N4W6"/>
<dbReference type="RefSeq" id="WP_083598159.1">
    <property type="nucleotide sequence ID" value="NZ_CP083237.1"/>
</dbReference>
<dbReference type="SUPFAM" id="SSF52540">
    <property type="entry name" value="P-loop containing nucleoside triphosphate hydrolases"/>
    <property type="match status" value="1"/>
</dbReference>
<gene>
    <name evidence="5" type="ORF">SAMN04489713_11213</name>
</gene>
<dbReference type="InterPro" id="IPR003439">
    <property type="entry name" value="ABC_transporter-like_ATP-bd"/>
</dbReference>
<evidence type="ECO:0000256" key="1">
    <source>
        <dbReference type="ARBA" id="ARBA00022448"/>
    </source>
</evidence>
<dbReference type="InterPro" id="IPR027417">
    <property type="entry name" value="P-loop_NTPase"/>
</dbReference>
<dbReference type="AlphaFoldDB" id="A0A1I5N4W6"/>
<dbReference type="Proteomes" id="UP000183413">
    <property type="component" value="Unassembled WGS sequence"/>
</dbReference>
<dbReference type="PANTHER" id="PTHR24220">
    <property type="entry name" value="IMPORT ATP-BINDING PROTEIN"/>
    <property type="match status" value="1"/>
</dbReference>
<dbReference type="EMBL" id="FOVH01000012">
    <property type="protein sequence ID" value="SFP16710.1"/>
    <property type="molecule type" value="Genomic_DNA"/>
</dbReference>
<dbReference type="GO" id="GO:0005524">
    <property type="term" value="F:ATP binding"/>
    <property type="evidence" value="ECO:0007669"/>
    <property type="project" value="UniProtKB-KW"/>
</dbReference>
<dbReference type="InterPro" id="IPR015854">
    <property type="entry name" value="ABC_transpr_LolD-like"/>
</dbReference>
<dbReference type="InterPro" id="IPR017871">
    <property type="entry name" value="ABC_transporter-like_CS"/>
</dbReference>
<dbReference type="PROSITE" id="PS00211">
    <property type="entry name" value="ABC_TRANSPORTER_1"/>
    <property type="match status" value="1"/>
</dbReference>
<evidence type="ECO:0000256" key="2">
    <source>
        <dbReference type="ARBA" id="ARBA00022741"/>
    </source>
</evidence>
<dbReference type="SMART" id="SM00382">
    <property type="entry name" value="AAA"/>
    <property type="match status" value="1"/>
</dbReference>
<keyword evidence="1" id="KW-0813">Transport</keyword>
<dbReference type="CDD" id="cd03255">
    <property type="entry name" value="ABC_MJ0796_LolCDE_FtsE"/>
    <property type="match status" value="1"/>
</dbReference>
<keyword evidence="3 5" id="KW-0067">ATP-binding</keyword>
<feature type="domain" description="ABC transporter" evidence="4">
    <location>
        <begin position="1"/>
        <end position="224"/>
    </location>
</feature>
<evidence type="ECO:0000256" key="3">
    <source>
        <dbReference type="ARBA" id="ARBA00022840"/>
    </source>
</evidence>
<dbReference type="GO" id="GO:0005886">
    <property type="term" value="C:plasma membrane"/>
    <property type="evidence" value="ECO:0007669"/>
    <property type="project" value="TreeGrafter"/>
</dbReference>
<sequence length="224" mass="23887">MRLGAVRKDYGSVAALDGVTLEVRRGEAVAVMGPSGSGKSTLLNMVAGLDRPTSGLVAVDGRELTGMGEAALARFRRRRVGMVFQFFHLLDDLPALENVALAGRLAGLPARKARARALELLDELGIAARRDAYPAVLSGGERQRVGVARALMNRPALLLADEPTGALDSATGEQVIDLLLDLNGRGQTVLLVTHDQALAARCATRIVDFVDGRIVRETAQERVR</sequence>
<dbReference type="InterPro" id="IPR003593">
    <property type="entry name" value="AAA+_ATPase"/>
</dbReference>
<dbReference type="GO" id="GO:0022857">
    <property type="term" value="F:transmembrane transporter activity"/>
    <property type="evidence" value="ECO:0007669"/>
    <property type="project" value="TreeGrafter"/>
</dbReference>